<gene>
    <name evidence="1" type="ORF">ACFQKB_22925</name>
</gene>
<dbReference type="InterPro" id="IPR025355">
    <property type="entry name" value="DUF4259"/>
</dbReference>
<name>A0ABW2CM87_9ACTN</name>
<proteinExistence type="predicted"/>
<dbReference type="RefSeq" id="WP_160822375.1">
    <property type="nucleotide sequence ID" value="NZ_JBHSXE010000001.1"/>
</dbReference>
<organism evidence="1 2">
    <name type="scientific">Actinomadura yumaensis</name>
    <dbReference type="NCBI Taxonomy" id="111807"/>
    <lineage>
        <taxon>Bacteria</taxon>
        <taxon>Bacillati</taxon>
        <taxon>Actinomycetota</taxon>
        <taxon>Actinomycetes</taxon>
        <taxon>Streptosporangiales</taxon>
        <taxon>Thermomonosporaceae</taxon>
        <taxon>Actinomadura</taxon>
    </lineage>
</organism>
<keyword evidence="2" id="KW-1185">Reference proteome</keyword>
<dbReference type="Pfam" id="PF14078">
    <property type="entry name" value="DUF4259"/>
    <property type="match status" value="1"/>
</dbReference>
<accession>A0ABW2CM87</accession>
<reference evidence="2" key="1">
    <citation type="journal article" date="2019" name="Int. J. Syst. Evol. Microbiol.">
        <title>The Global Catalogue of Microorganisms (GCM) 10K type strain sequencing project: providing services to taxonomists for standard genome sequencing and annotation.</title>
        <authorList>
            <consortium name="The Broad Institute Genomics Platform"/>
            <consortium name="The Broad Institute Genome Sequencing Center for Infectious Disease"/>
            <person name="Wu L."/>
            <person name="Ma J."/>
        </authorList>
    </citation>
    <scope>NUCLEOTIDE SEQUENCE [LARGE SCALE GENOMIC DNA]</scope>
    <source>
        <strain evidence="2">JCM 3369</strain>
    </source>
</reference>
<sequence>MGAWGHGPFENDSAMDFVGDLADGPAEEVPEGLRSAMADMLEAGDYLEGPDVEAAIAAACLVAARLEPSIKIGGSAGEYLEGMEFTPDEPLRELASRTFARALDPSDNEWYDLWADGGGFTKVQAAIAPFRKAVAHGRN</sequence>
<protein>
    <submittedName>
        <fullName evidence="1">DUF4259 domain-containing protein</fullName>
    </submittedName>
</protein>
<dbReference type="EMBL" id="JBHSXS010000014">
    <property type="protein sequence ID" value="MFC6882627.1"/>
    <property type="molecule type" value="Genomic_DNA"/>
</dbReference>
<dbReference type="Proteomes" id="UP001596380">
    <property type="component" value="Unassembled WGS sequence"/>
</dbReference>
<evidence type="ECO:0000313" key="1">
    <source>
        <dbReference type="EMBL" id="MFC6882627.1"/>
    </source>
</evidence>
<comment type="caution">
    <text evidence="1">The sequence shown here is derived from an EMBL/GenBank/DDBJ whole genome shotgun (WGS) entry which is preliminary data.</text>
</comment>
<evidence type="ECO:0000313" key="2">
    <source>
        <dbReference type="Proteomes" id="UP001596380"/>
    </source>
</evidence>